<sequence length="39" mass="4155">HIVDSSVSKNKVLTMGSDVGILFGDLDGEVNFVGIQIHI</sequence>
<evidence type="ECO:0000313" key="1">
    <source>
        <dbReference type="EMBL" id="ETL33497.1"/>
    </source>
</evidence>
<organism evidence="2">
    <name type="scientific">Phytophthora nicotianae</name>
    <name type="common">Potato buckeye rot agent</name>
    <name type="synonym">Phytophthora parasitica</name>
    <dbReference type="NCBI Taxonomy" id="4792"/>
    <lineage>
        <taxon>Eukaryota</taxon>
        <taxon>Sar</taxon>
        <taxon>Stramenopiles</taxon>
        <taxon>Oomycota</taxon>
        <taxon>Peronosporomycetes</taxon>
        <taxon>Peronosporales</taxon>
        <taxon>Peronosporaceae</taxon>
        <taxon>Phytophthora</taxon>
    </lineage>
</organism>
<accession>W2MUE6</accession>
<evidence type="ECO:0000313" key="2">
    <source>
        <dbReference type="EMBL" id="ETM39956.1"/>
    </source>
</evidence>
<reference evidence="2" key="2">
    <citation type="submission" date="2013-11" db="EMBL/GenBank/DDBJ databases">
        <title>The Genome Sequence of Phytophthora parasitica IAC_01/95.</title>
        <authorList>
            <consortium name="The Broad Institute Genomics Platform"/>
            <person name="Russ C."/>
            <person name="Tyler B."/>
            <person name="Panabieres F."/>
            <person name="Shan W."/>
            <person name="Tripathy S."/>
            <person name="Grunwald N."/>
            <person name="Machado M."/>
            <person name="Johnson C.S."/>
            <person name="Arredondo F."/>
            <person name="Hong C."/>
            <person name="Coffey M."/>
            <person name="Young S.K."/>
            <person name="Zeng Q."/>
            <person name="Gargeya S."/>
            <person name="Fitzgerald M."/>
            <person name="Abouelleil A."/>
            <person name="Alvarado L."/>
            <person name="Chapman S.B."/>
            <person name="Gainer-Dewar J."/>
            <person name="Goldberg J."/>
            <person name="Griggs A."/>
            <person name="Gujja S."/>
            <person name="Hansen M."/>
            <person name="Howarth C."/>
            <person name="Imamovic A."/>
            <person name="Ireland A."/>
            <person name="Larimer J."/>
            <person name="McCowan C."/>
            <person name="Murphy C."/>
            <person name="Pearson M."/>
            <person name="Poon T.W."/>
            <person name="Priest M."/>
            <person name="Roberts A."/>
            <person name="Saif S."/>
            <person name="Shea T."/>
            <person name="Sykes S."/>
            <person name="Wortman J."/>
            <person name="Nusbaum C."/>
            <person name="Birren B."/>
        </authorList>
    </citation>
    <scope>NUCLEOTIDE SEQUENCE [LARGE SCALE GENOMIC DNA]</scope>
    <source>
        <strain evidence="2">IAC_01/95</strain>
    </source>
</reference>
<gene>
    <name evidence="2" type="ORF">L914_13961</name>
    <name evidence="1" type="ORF">L916_14047</name>
</gene>
<dbReference type="EMBL" id="KI694445">
    <property type="protein sequence ID" value="ETM39956.1"/>
    <property type="molecule type" value="Genomic_DNA"/>
</dbReference>
<dbReference type="EMBL" id="KI674517">
    <property type="protein sequence ID" value="ETL33497.1"/>
    <property type="molecule type" value="Genomic_DNA"/>
</dbReference>
<dbReference type="AlphaFoldDB" id="W2MUE6"/>
<dbReference type="Proteomes" id="UP000054532">
    <property type="component" value="Unassembled WGS sequence"/>
</dbReference>
<protein>
    <submittedName>
        <fullName evidence="2">Uncharacterized protein</fullName>
    </submittedName>
</protein>
<proteinExistence type="predicted"/>
<name>W2MUE6_PHYNI</name>
<reference evidence="1" key="1">
    <citation type="submission" date="2013-11" db="EMBL/GenBank/DDBJ databases">
        <title>The Genome Sequence of Phytophthora parasitica CJ05E6.</title>
        <authorList>
            <consortium name="The Broad Institute Genomics Platform"/>
            <person name="Russ C."/>
            <person name="Tyler B."/>
            <person name="Panabieres F."/>
            <person name="Shan W."/>
            <person name="Tripathy S."/>
            <person name="Grunwald N."/>
            <person name="Machado M."/>
            <person name="Johnson C.S."/>
            <person name="Arredondo F."/>
            <person name="Hong C."/>
            <person name="Coffey M."/>
            <person name="Young S.K."/>
            <person name="Zeng Q."/>
            <person name="Gargeya S."/>
            <person name="Fitzgerald M."/>
            <person name="Abouelleil A."/>
            <person name="Alvarado L."/>
            <person name="Chapman S.B."/>
            <person name="Gainer-Dewar J."/>
            <person name="Goldberg J."/>
            <person name="Griggs A."/>
            <person name="Gujja S."/>
            <person name="Hansen M."/>
            <person name="Howarth C."/>
            <person name="Imamovic A."/>
            <person name="Ireland A."/>
            <person name="Larimer J."/>
            <person name="McCowan C."/>
            <person name="Murphy C."/>
            <person name="Pearson M."/>
            <person name="Poon T.W."/>
            <person name="Priest M."/>
            <person name="Roberts A."/>
            <person name="Saif S."/>
            <person name="Shea T."/>
            <person name="Sykes S."/>
            <person name="Wortman J."/>
            <person name="Nusbaum C."/>
            <person name="Birren B."/>
        </authorList>
    </citation>
    <scope>NUCLEOTIDE SEQUENCE [LARGE SCALE GENOMIC DNA]</scope>
    <source>
        <strain evidence="1">CJ05E6</strain>
    </source>
</reference>
<feature type="non-terminal residue" evidence="2">
    <location>
        <position position="1"/>
    </location>
</feature>
<dbReference type="Proteomes" id="UP000053864">
    <property type="component" value="Unassembled WGS sequence"/>
</dbReference>